<gene>
    <name evidence="1" type="ORF">LY89DRAFT_413387</name>
</gene>
<accession>A0A132B1U6</accession>
<sequence>MIDWSQSLYLCVYLWHLDSHAICVTWTLLAVCLRKSNHSVYVSICGDWTLLAVCLPRSKQASERTPVSTSFPTPCTCHDASRTQDAGCPMPCFHSIHSIPLCPYAAANACSRSPGSNTQETILKIMRKLNSRSYINNL</sequence>
<reference evidence="1 2" key="1">
    <citation type="submission" date="2015-10" db="EMBL/GenBank/DDBJ databases">
        <title>Full genome of DAOMC 229536 Phialocephala scopiformis, a fungal endophyte of spruce producing the potent anti-insectan compound rugulosin.</title>
        <authorList>
            <consortium name="DOE Joint Genome Institute"/>
            <person name="Walker A.K."/>
            <person name="Frasz S.L."/>
            <person name="Seifert K.A."/>
            <person name="Miller J.D."/>
            <person name="Mondo S.J."/>
            <person name="Labutti K."/>
            <person name="Lipzen A."/>
            <person name="Dockter R."/>
            <person name="Kennedy M."/>
            <person name="Grigoriev I.V."/>
            <person name="Spatafora J.W."/>
        </authorList>
    </citation>
    <scope>NUCLEOTIDE SEQUENCE [LARGE SCALE GENOMIC DNA]</scope>
    <source>
        <strain evidence="1 2">CBS 120377</strain>
    </source>
</reference>
<dbReference type="GeneID" id="28817076"/>
<organism evidence="1 2">
    <name type="scientific">Mollisia scopiformis</name>
    <name type="common">Conifer needle endophyte fungus</name>
    <name type="synonym">Phialocephala scopiformis</name>
    <dbReference type="NCBI Taxonomy" id="149040"/>
    <lineage>
        <taxon>Eukaryota</taxon>
        <taxon>Fungi</taxon>
        <taxon>Dikarya</taxon>
        <taxon>Ascomycota</taxon>
        <taxon>Pezizomycotina</taxon>
        <taxon>Leotiomycetes</taxon>
        <taxon>Helotiales</taxon>
        <taxon>Mollisiaceae</taxon>
        <taxon>Mollisia</taxon>
    </lineage>
</organism>
<dbReference type="AlphaFoldDB" id="A0A132B1U6"/>
<name>A0A132B1U6_MOLSC</name>
<dbReference type="RefSeq" id="XP_018060705.1">
    <property type="nucleotide sequence ID" value="XM_018207350.1"/>
</dbReference>
<evidence type="ECO:0000313" key="2">
    <source>
        <dbReference type="Proteomes" id="UP000070700"/>
    </source>
</evidence>
<proteinExistence type="predicted"/>
<evidence type="ECO:0000313" key="1">
    <source>
        <dbReference type="EMBL" id="KUJ06350.1"/>
    </source>
</evidence>
<keyword evidence="2" id="KW-1185">Reference proteome</keyword>
<dbReference type="KEGG" id="psco:LY89DRAFT_413387"/>
<dbReference type="InParanoid" id="A0A132B1U6"/>
<dbReference type="EMBL" id="KQ947448">
    <property type="protein sequence ID" value="KUJ06350.1"/>
    <property type="molecule type" value="Genomic_DNA"/>
</dbReference>
<protein>
    <submittedName>
        <fullName evidence="1">Uncharacterized protein</fullName>
    </submittedName>
</protein>
<dbReference type="Proteomes" id="UP000070700">
    <property type="component" value="Unassembled WGS sequence"/>
</dbReference>